<feature type="domain" description="EF-hand" evidence="20">
    <location>
        <begin position="656"/>
        <end position="691"/>
    </location>
</feature>
<dbReference type="CDD" id="cd24123">
    <property type="entry name" value="ASKHA_NBD_PanK-II_Pank4"/>
    <property type="match status" value="1"/>
</dbReference>
<dbReference type="GO" id="GO:0005525">
    <property type="term" value="F:GTP binding"/>
    <property type="evidence" value="ECO:0007669"/>
    <property type="project" value="UniProtKB-KW"/>
</dbReference>
<dbReference type="SMART" id="SM00173">
    <property type="entry name" value="RAS"/>
    <property type="match status" value="1"/>
</dbReference>
<keyword evidence="5 19" id="KW-0812">Transmembrane</keyword>
<keyword evidence="11" id="KW-0106">Calcium</keyword>
<gene>
    <name evidence="22" type="primary">GEM1</name>
    <name evidence="22" type="ORF">BGZ97_003909</name>
</gene>
<dbReference type="OrthoDB" id="10020961at2759"/>
<feature type="transmembrane region" description="Helical" evidence="19">
    <location>
        <begin position="901"/>
        <end position="922"/>
    </location>
</feature>
<name>A0A9P6RED4_9FUNG</name>
<evidence type="ECO:0000313" key="22">
    <source>
        <dbReference type="EMBL" id="KAG0318355.1"/>
    </source>
</evidence>
<keyword evidence="9" id="KW-1000">Mitochondrion outer membrane</keyword>
<dbReference type="InterPro" id="IPR001806">
    <property type="entry name" value="Small_GTPase"/>
</dbReference>
<dbReference type="FunFam" id="3.30.420.40:FF:000115">
    <property type="entry name" value="Pantothenate kinase PanK"/>
    <property type="match status" value="1"/>
</dbReference>
<evidence type="ECO:0000256" key="18">
    <source>
        <dbReference type="ARBA" id="ARBA00032646"/>
    </source>
</evidence>
<dbReference type="Pfam" id="PF08356">
    <property type="entry name" value="EF_assoc_2"/>
    <property type="match status" value="1"/>
</dbReference>
<dbReference type="NCBIfam" id="TIGR00555">
    <property type="entry name" value="panK_eukar"/>
    <property type="match status" value="1"/>
</dbReference>
<comment type="caution">
    <text evidence="22">The sequence shown here is derived from an EMBL/GenBank/DDBJ whole genome shotgun (WGS) entry which is preliminary data.</text>
</comment>
<keyword evidence="8" id="KW-0547">Nucleotide-binding</keyword>
<keyword evidence="7" id="KW-0677">Repeat</keyword>
<dbReference type="GO" id="GO:0005741">
    <property type="term" value="C:mitochondrial outer membrane"/>
    <property type="evidence" value="ECO:0007669"/>
    <property type="project" value="UniProtKB-SubCell"/>
</dbReference>
<dbReference type="SMART" id="SM00175">
    <property type="entry name" value="RAB"/>
    <property type="match status" value="1"/>
</dbReference>
<keyword evidence="10" id="KW-0378">Hydrolase</keyword>
<evidence type="ECO:0000256" key="14">
    <source>
        <dbReference type="ARBA" id="ARBA00022993"/>
    </source>
</evidence>
<dbReference type="SUPFAM" id="SSF47473">
    <property type="entry name" value="EF-hand"/>
    <property type="match status" value="1"/>
</dbReference>
<dbReference type="SUPFAM" id="SSF52540">
    <property type="entry name" value="P-loop containing nucleoside triphosphate hydrolases"/>
    <property type="match status" value="2"/>
</dbReference>
<dbReference type="Gene3D" id="3.30.420.510">
    <property type="match status" value="1"/>
</dbReference>
<dbReference type="PROSITE" id="PS50222">
    <property type="entry name" value="EF_HAND_2"/>
    <property type="match status" value="2"/>
</dbReference>
<dbReference type="Gene3D" id="1.10.238.10">
    <property type="entry name" value="EF-hand"/>
    <property type="match status" value="2"/>
</dbReference>
<evidence type="ECO:0000256" key="6">
    <source>
        <dbReference type="ARBA" id="ARBA00022723"/>
    </source>
</evidence>
<evidence type="ECO:0000256" key="11">
    <source>
        <dbReference type="ARBA" id="ARBA00022837"/>
    </source>
</evidence>
<sequence>MTMNLIGASICDEELIVQGEARDIQLPNTEHVSQISVDVGGSLAKVVYFSRIPGTKGGRLNFRKFETEKIDECIAFISRLLEESRAARPGHEFVIKATGGGAHLYYERLRDTLKVNIQREDEMECLITGLNFLITEIPFEVFTYSETDPMCFEETPEDPFPYMLVNIGSGVSILKVTSATTFERISGTSLGGGTLWGLLSLLTGAKTFDEMLEASQEGDNRNVDMLVGDIYGSDYSKVGLKSTTIASSMGKVFKKNVDKRQFKPEDISRSLLYMVSNNIGQIAYLNAKAHGLSKIYFGGCFIRGHPITMNTLSYAINFWSKGTIKALFLRHEGYLGAVGAFMKHRSSRRNSRSFTLSEQVAQKLADPDMADLEVTLAQDTLDVQHVIPEVTIPPEVTPDNVTTHIVDTSTRPEYRDTLETEIRKAHVICIVYAIDEPATFNRLSGHWLPYIRSLGVNVPVVLVGNKIDLRGDDVSNKCLEDEVVPIMNDFKEVETCVECSAKQPLNVSEVFYFAQKAVLHPTAPLYDSREHVLKPACVDALQRIFNLCDVDKDGIMDDAELNEFQRKCFNAPLQLQEVEAVKDVVKEYEPEGVNDIGLTEVGFLFLHTLFIQRGRLETTWTVLRQFGYGDDLTLRESFLCPRVEIPVDCSVELSPKGYQFFTELFQVFDKDKDSALKKSELEALFKTSPGNPWAHTAFPQTTITTELGAVTLQGFLAQWSMTTMLDYQLTLRYLAYLGFEGDTTTAIKVTRPRKIDRRKGKVQRNVFLCYVFGAPKSGKTSLLRGFLDKPFSDQYEPTARPFAVVNSVEIKGAEKYLVMEEFGTQHEAEVLQNKKRLDKCDLLCFVFDSSDVNSFSYVVNLRSRQMADLFNILTAVAMCPSIATPAGFLDANSSTVRVKRYLTAVGVASALIAVCLLGVRLYRHHGPSS</sequence>
<dbReference type="GO" id="GO:0005509">
    <property type="term" value="F:calcium ion binding"/>
    <property type="evidence" value="ECO:0007669"/>
    <property type="project" value="InterPro"/>
</dbReference>
<proteinExistence type="inferred from homology"/>
<dbReference type="Pfam" id="PF08355">
    <property type="entry name" value="EF_assoc_1"/>
    <property type="match status" value="1"/>
</dbReference>
<evidence type="ECO:0000256" key="12">
    <source>
        <dbReference type="ARBA" id="ARBA00022840"/>
    </source>
</evidence>
<protein>
    <recommendedName>
        <fullName evidence="4">Mitochondrial Rho GTPase 1</fullName>
    </recommendedName>
    <alternativeName>
        <fullName evidence="18">GTPase EF-hand protein of mitochondria 1</fullName>
    </alternativeName>
</protein>
<keyword evidence="12" id="KW-0067">ATP-binding</keyword>
<evidence type="ECO:0000259" key="20">
    <source>
        <dbReference type="PROSITE" id="PS50222"/>
    </source>
</evidence>
<keyword evidence="13 19" id="KW-1133">Transmembrane helix</keyword>
<evidence type="ECO:0000313" key="23">
    <source>
        <dbReference type="Proteomes" id="UP000823405"/>
    </source>
</evidence>
<dbReference type="PANTHER" id="PTHR12280:SF20">
    <property type="entry name" value="4'-PHOSPHOPANTETHEINE PHOSPHATASE"/>
    <property type="match status" value="1"/>
</dbReference>
<dbReference type="GO" id="GO:0004594">
    <property type="term" value="F:pantothenate kinase activity"/>
    <property type="evidence" value="ECO:0007669"/>
    <property type="project" value="TreeGrafter"/>
</dbReference>
<reference evidence="22" key="1">
    <citation type="journal article" date="2020" name="Fungal Divers.">
        <title>Resolving the Mortierellaceae phylogeny through synthesis of multi-gene phylogenetics and phylogenomics.</title>
        <authorList>
            <person name="Vandepol N."/>
            <person name="Liber J."/>
            <person name="Desiro A."/>
            <person name="Na H."/>
            <person name="Kennedy M."/>
            <person name="Barry K."/>
            <person name="Grigoriev I.V."/>
            <person name="Miller A.N."/>
            <person name="O'Donnell K."/>
            <person name="Stajich J.E."/>
            <person name="Bonito G."/>
        </authorList>
    </citation>
    <scope>NUCLEOTIDE SEQUENCE</scope>
    <source>
        <strain evidence="22">NVP60</strain>
    </source>
</reference>
<dbReference type="GO" id="GO:0003924">
    <property type="term" value="F:GTPase activity"/>
    <property type="evidence" value="ECO:0007669"/>
    <property type="project" value="InterPro"/>
</dbReference>
<dbReference type="PROSITE" id="PS00018">
    <property type="entry name" value="EF_HAND_1"/>
    <property type="match status" value="1"/>
</dbReference>
<dbReference type="FunFam" id="1.10.238.10:FF:000011">
    <property type="entry name" value="Mitochondrial Rho GTPase"/>
    <property type="match status" value="1"/>
</dbReference>
<dbReference type="PANTHER" id="PTHR12280">
    <property type="entry name" value="PANTOTHENATE KINASE"/>
    <property type="match status" value="1"/>
</dbReference>
<comment type="function">
    <text evidence="1">Mitochondrial GTPase involved in mitochondrial trafficking. Probably involved in control of anterograde transport of mitochondria and their subcellular distribution.</text>
</comment>
<feature type="domain" description="Miro" evidence="21">
    <location>
        <begin position="348"/>
        <end position="520"/>
    </location>
</feature>
<comment type="subcellular location">
    <subcellularLocation>
        <location evidence="2">Mitochondrion outer membrane</location>
        <topology evidence="2">Single-pass type IV membrane protein</topology>
    </subcellularLocation>
</comment>
<keyword evidence="17 19" id="KW-0472">Membrane</keyword>
<evidence type="ECO:0000256" key="9">
    <source>
        <dbReference type="ARBA" id="ARBA00022787"/>
    </source>
</evidence>
<dbReference type="SMART" id="SM00054">
    <property type="entry name" value="EFh"/>
    <property type="match status" value="2"/>
</dbReference>
<dbReference type="Gene3D" id="3.40.50.300">
    <property type="entry name" value="P-loop containing nucleotide triphosphate hydrolases"/>
    <property type="match status" value="1"/>
</dbReference>
<evidence type="ECO:0000256" key="1">
    <source>
        <dbReference type="ARBA" id="ARBA00003481"/>
    </source>
</evidence>
<dbReference type="Gene3D" id="3.30.420.40">
    <property type="match status" value="1"/>
</dbReference>
<evidence type="ECO:0000256" key="19">
    <source>
        <dbReference type="SAM" id="Phobius"/>
    </source>
</evidence>
<evidence type="ECO:0000259" key="21">
    <source>
        <dbReference type="PROSITE" id="PS51423"/>
    </source>
</evidence>
<evidence type="ECO:0000256" key="5">
    <source>
        <dbReference type="ARBA" id="ARBA00022692"/>
    </source>
</evidence>
<dbReference type="InterPro" id="IPR004567">
    <property type="entry name" value="Type_II_PanK"/>
</dbReference>
<keyword evidence="23" id="KW-1185">Reference proteome</keyword>
<dbReference type="GO" id="GO:0015937">
    <property type="term" value="P:coenzyme A biosynthetic process"/>
    <property type="evidence" value="ECO:0007669"/>
    <property type="project" value="UniProtKB-KW"/>
</dbReference>
<evidence type="ECO:0000256" key="13">
    <source>
        <dbReference type="ARBA" id="ARBA00022989"/>
    </source>
</evidence>
<evidence type="ECO:0000256" key="7">
    <source>
        <dbReference type="ARBA" id="ARBA00022737"/>
    </source>
</evidence>
<dbReference type="InterPro" id="IPR011992">
    <property type="entry name" value="EF-hand-dom_pair"/>
</dbReference>
<feature type="transmembrane region" description="Helical" evidence="19">
    <location>
        <begin position="869"/>
        <end position="889"/>
    </location>
</feature>
<dbReference type="Proteomes" id="UP000823405">
    <property type="component" value="Unassembled WGS sequence"/>
</dbReference>
<evidence type="ECO:0000256" key="17">
    <source>
        <dbReference type="ARBA" id="ARBA00023136"/>
    </source>
</evidence>
<keyword evidence="14" id="KW-0173">Coenzyme A biosynthesis</keyword>
<dbReference type="SMART" id="SM00174">
    <property type="entry name" value="RHO"/>
    <property type="match status" value="1"/>
</dbReference>
<dbReference type="GO" id="GO:0005829">
    <property type="term" value="C:cytosol"/>
    <property type="evidence" value="ECO:0007669"/>
    <property type="project" value="TreeGrafter"/>
</dbReference>
<dbReference type="SUPFAM" id="SSF53067">
    <property type="entry name" value="Actin-like ATPase domain"/>
    <property type="match status" value="2"/>
</dbReference>
<evidence type="ECO:0000256" key="8">
    <source>
        <dbReference type="ARBA" id="ARBA00022741"/>
    </source>
</evidence>
<keyword evidence="16" id="KW-0342">GTP-binding</keyword>
<dbReference type="InterPro" id="IPR020860">
    <property type="entry name" value="MIRO_dom"/>
</dbReference>
<dbReference type="InterPro" id="IPR013566">
    <property type="entry name" value="EF_hand_assoc_1"/>
</dbReference>
<dbReference type="EMBL" id="JAAAIN010000195">
    <property type="protein sequence ID" value="KAG0318355.1"/>
    <property type="molecule type" value="Genomic_DNA"/>
</dbReference>
<dbReference type="Pfam" id="PF03630">
    <property type="entry name" value="Fumble"/>
    <property type="match status" value="1"/>
</dbReference>
<dbReference type="InterPro" id="IPR018247">
    <property type="entry name" value="EF_Hand_1_Ca_BS"/>
</dbReference>
<dbReference type="PROSITE" id="PS51423">
    <property type="entry name" value="MIRO"/>
    <property type="match status" value="1"/>
</dbReference>
<comment type="similarity">
    <text evidence="3">Belongs to the mitochondrial Rho GTPase family.</text>
</comment>
<dbReference type="GO" id="GO:0005524">
    <property type="term" value="F:ATP binding"/>
    <property type="evidence" value="ECO:0007669"/>
    <property type="project" value="UniProtKB-KW"/>
</dbReference>
<dbReference type="GO" id="GO:0005634">
    <property type="term" value="C:nucleus"/>
    <property type="evidence" value="ECO:0007669"/>
    <property type="project" value="TreeGrafter"/>
</dbReference>
<organism evidence="22 23">
    <name type="scientific">Linnemannia gamsii</name>
    <dbReference type="NCBI Taxonomy" id="64522"/>
    <lineage>
        <taxon>Eukaryota</taxon>
        <taxon>Fungi</taxon>
        <taxon>Fungi incertae sedis</taxon>
        <taxon>Mucoromycota</taxon>
        <taxon>Mortierellomycotina</taxon>
        <taxon>Mortierellomycetes</taxon>
        <taxon>Mortierellales</taxon>
        <taxon>Mortierellaceae</taxon>
        <taxon>Linnemannia</taxon>
    </lineage>
</organism>
<keyword evidence="6" id="KW-0479">Metal-binding</keyword>
<dbReference type="PRINTS" id="PR00449">
    <property type="entry name" value="RASTRNSFRMNG"/>
</dbReference>
<feature type="domain" description="EF-hand" evidence="20">
    <location>
        <begin position="536"/>
        <end position="571"/>
    </location>
</feature>
<dbReference type="InterPro" id="IPR013567">
    <property type="entry name" value="EF_hand_assoc_2"/>
</dbReference>
<evidence type="ECO:0000256" key="3">
    <source>
        <dbReference type="ARBA" id="ARBA00007981"/>
    </source>
</evidence>
<evidence type="ECO:0000256" key="10">
    <source>
        <dbReference type="ARBA" id="ARBA00022801"/>
    </source>
</evidence>
<evidence type="ECO:0000256" key="16">
    <source>
        <dbReference type="ARBA" id="ARBA00023134"/>
    </source>
</evidence>
<dbReference type="InterPro" id="IPR002048">
    <property type="entry name" value="EF_hand_dom"/>
</dbReference>
<accession>A0A9P6RED4</accession>
<keyword evidence="15" id="KW-0496">Mitochondrion</keyword>
<evidence type="ECO:0000256" key="15">
    <source>
        <dbReference type="ARBA" id="ARBA00023128"/>
    </source>
</evidence>
<dbReference type="Pfam" id="PF00071">
    <property type="entry name" value="Ras"/>
    <property type="match status" value="1"/>
</dbReference>
<evidence type="ECO:0000256" key="4">
    <source>
        <dbReference type="ARBA" id="ARBA00019119"/>
    </source>
</evidence>
<evidence type="ECO:0000256" key="2">
    <source>
        <dbReference type="ARBA" id="ARBA00004200"/>
    </source>
</evidence>
<dbReference type="AlphaFoldDB" id="A0A9P6RED4"/>
<dbReference type="InterPro" id="IPR027417">
    <property type="entry name" value="P-loop_NTPase"/>
</dbReference>
<dbReference type="InterPro" id="IPR043129">
    <property type="entry name" value="ATPase_NBD"/>
</dbReference>